<proteinExistence type="predicted"/>
<organism evidence="1">
    <name type="scientific">Gaeumannomyces tritici (strain R3-111a-1)</name>
    <name type="common">Wheat and barley take-all root rot fungus</name>
    <name type="synonym">Gaeumannomyces graminis var. tritici</name>
    <dbReference type="NCBI Taxonomy" id="644352"/>
    <lineage>
        <taxon>Eukaryota</taxon>
        <taxon>Fungi</taxon>
        <taxon>Dikarya</taxon>
        <taxon>Ascomycota</taxon>
        <taxon>Pezizomycotina</taxon>
        <taxon>Sordariomycetes</taxon>
        <taxon>Sordariomycetidae</taxon>
        <taxon>Magnaporthales</taxon>
        <taxon>Magnaporthaceae</taxon>
        <taxon>Gaeumannomyces</taxon>
    </lineage>
</organism>
<dbReference type="HOGENOM" id="CLU_2306342_0_0_1"/>
<dbReference type="VEuPathDB" id="FungiDB:GGTG_14434"/>
<dbReference type="AlphaFoldDB" id="J3PLG3"/>
<gene>
    <name evidence="2" type="primary">20354892</name>
    <name evidence="1" type="ORF">GGTG_14434</name>
</gene>
<name>J3PLG3_GAET3</name>
<dbReference type="GeneID" id="20354892"/>
<accession>J3PLG3</accession>
<protein>
    <submittedName>
        <fullName evidence="1 2">Uncharacterized protein</fullName>
    </submittedName>
</protein>
<evidence type="ECO:0000313" key="3">
    <source>
        <dbReference type="Proteomes" id="UP000006039"/>
    </source>
</evidence>
<sequence>MSLSDQIYNMATGQKEIPVEGPGLLDLPESLPKVLEKRSTIKAPEETPYVLTKDKVQVYNKDPTEARIFKNICENADVWRDRGPIDMTESERMRIPLVEG</sequence>
<keyword evidence="3" id="KW-1185">Reference proteome</keyword>
<reference evidence="2" key="5">
    <citation type="submission" date="2018-04" db="UniProtKB">
        <authorList>
            <consortium name="EnsemblFungi"/>
        </authorList>
    </citation>
    <scope>IDENTIFICATION</scope>
    <source>
        <strain evidence="2">R3-111a-1</strain>
    </source>
</reference>
<reference evidence="1" key="3">
    <citation type="submission" date="2010-09" db="EMBL/GenBank/DDBJ databases">
        <title>Annotation of Gaeumannomyces graminis var. tritici R3-111a-1.</title>
        <authorList>
            <consortium name="The Broad Institute Genome Sequencing Platform"/>
            <person name="Ma L.-J."/>
            <person name="Dead R."/>
            <person name="Young S.K."/>
            <person name="Zeng Q."/>
            <person name="Gargeya S."/>
            <person name="Fitzgerald M."/>
            <person name="Haas B."/>
            <person name="Abouelleil A."/>
            <person name="Alvarado L."/>
            <person name="Arachchi H.M."/>
            <person name="Berlin A."/>
            <person name="Brown A."/>
            <person name="Chapman S.B."/>
            <person name="Chen Z."/>
            <person name="Dunbar C."/>
            <person name="Freedman E."/>
            <person name="Gearin G."/>
            <person name="Gellesch M."/>
            <person name="Goldberg J."/>
            <person name="Griggs A."/>
            <person name="Gujja S."/>
            <person name="Heiman D."/>
            <person name="Howarth C."/>
            <person name="Larson L."/>
            <person name="Lui A."/>
            <person name="MacDonald P.J.P."/>
            <person name="Mehta T."/>
            <person name="Montmayeur A."/>
            <person name="Murphy C."/>
            <person name="Neiman D."/>
            <person name="Pearson M."/>
            <person name="Priest M."/>
            <person name="Roberts A."/>
            <person name="Saif S."/>
            <person name="Shea T."/>
            <person name="Shenoy N."/>
            <person name="Sisk P."/>
            <person name="Stolte C."/>
            <person name="Sykes S."/>
            <person name="Yandava C."/>
            <person name="Wortman J."/>
            <person name="Nusbaum C."/>
            <person name="Birren B."/>
        </authorList>
    </citation>
    <scope>NUCLEOTIDE SEQUENCE</scope>
    <source>
        <strain evidence="1">R3-111a-1</strain>
    </source>
</reference>
<dbReference type="EMBL" id="GL385822">
    <property type="protein sequence ID" value="EJT67989.1"/>
    <property type="molecule type" value="Genomic_DNA"/>
</dbReference>
<dbReference type="RefSeq" id="XP_009230623.1">
    <property type="nucleotide sequence ID" value="XM_009232359.1"/>
</dbReference>
<reference evidence="1" key="2">
    <citation type="submission" date="2010-07" db="EMBL/GenBank/DDBJ databases">
        <authorList>
            <consortium name="The Broad Institute Genome Sequencing Platform"/>
            <consortium name="Broad Institute Genome Sequencing Center for Infectious Disease"/>
            <person name="Ma L.-J."/>
            <person name="Dead R."/>
            <person name="Young S."/>
            <person name="Zeng Q."/>
            <person name="Koehrsen M."/>
            <person name="Alvarado L."/>
            <person name="Berlin A."/>
            <person name="Chapman S.B."/>
            <person name="Chen Z."/>
            <person name="Freedman E."/>
            <person name="Gellesch M."/>
            <person name="Goldberg J."/>
            <person name="Griggs A."/>
            <person name="Gujja S."/>
            <person name="Heilman E.R."/>
            <person name="Heiman D."/>
            <person name="Hepburn T."/>
            <person name="Howarth C."/>
            <person name="Jen D."/>
            <person name="Larson L."/>
            <person name="Mehta T."/>
            <person name="Neiman D."/>
            <person name="Pearson M."/>
            <person name="Roberts A."/>
            <person name="Saif S."/>
            <person name="Shea T."/>
            <person name="Shenoy N."/>
            <person name="Sisk P."/>
            <person name="Stolte C."/>
            <person name="Sykes S."/>
            <person name="Walk T."/>
            <person name="White J."/>
            <person name="Yandava C."/>
            <person name="Haas B."/>
            <person name="Nusbaum C."/>
            <person name="Birren B."/>
        </authorList>
    </citation>
    <scope>NUCLEOTIDE SEQUENCE</scope>
    <source>
        <strain evidence="1">R3-111a-1</strain>
    </source>
</reference>
<dbReference type="EnsemblFungi" id="EJT67989">
    <property type="protein sequence ID" value="EJT67989"/>
    <property type="gene ID" value="GGTG_14434"/>
</dbReference>
<reference evidence="2" key="4">
    <citation type="journal article" date="2015" name="G3 (Bethesda)">
        <title>Genome sequences of three phytopathogenic species of the Magnaporthaceae family of fungi.</title>
        <authorList>
            <person name="Okagaki L.H."/>
            <person name="Nunes C.C."/>
            <person name="Sailsbery J."/>
            <person name="Clay B."/>
            <person name="Brown D."/>
            <person name="John T."/>
            <person name="Oh Y."/>
            <person name="Young N."/>
            <person name="Fitzgerald M."/>
            <person name="Haas B.J."/>
            <person name="Zeng Q."/>
            <person name="Young S."/>
            <person name="Adiconis X."/>
            <person name="Fan L."/>
            <person name="Levin J.Z."/>
            <person name="Mitchell T.K."/>
            <person name="Okubara P.A."/>
            <person name="Farman M.L."/>
            <person name="Kohn L.M."/>
            <person name="Birren B."/>
            <person name="Ma L.-J."/>
            <person name="Dean R.A."/>
        </authorList>
    </citation>
    <scope>NUCLEOTIDE SEQUENCE</scope>
    <source>
        <strain evidence="2">R3-111a-1</strain>
    </source>
</reference>
<evidence type="ECO:0000313" key="2">
    <source>
        <dbReference type="EnsemblFungi" id="EJT67989"/>
    </source>
</evidence>
<dbReference type="Proteomes" id="UP000006039">
    <property type="component" value="Unassembled WGS sequence"/>
</dbReference>
<reference evidence="3" key="1">
    <citation type="submission" date="2010-07" db="EMBL/GenBank/DDBJ databases">
        <title>The genome sequence of Gaeumannomyces graminis var. tritici strain R3-111a-1.</title>
        <authorList>
            <consortium name="The Broad Institute Genome Sequencing Platform"/>
            <person name="Ma L.-J."/>
            <person name="Dead R."/>
            <person name="Young S."/>
            <person name="Zeng Q."/>
            <person name="Koehrsen M."/>
            <person name="Alvarado L."/>
            <person name="Berlin A."/>
            <person name="Chapman S.B."/>
            <person name="Chen Z."/>
            <person name="Freedman E."/>
            <person name="Gellesch M."/>
            <person name="Goldberg J."/>
            <person name="Griggs A."/>
            <person name="Gujja S."/>
            <person name="Heilman E.R."/>
            <person name="Heiman D."/>
            <person name="Hepburn T."/>
            <person name="Howarth C."/>
            <person name="Jen D."/>
            <person name="Larson L."/>
            <person name="Mehta T."/>
            <person name="Neiman D."/>
            <person name="Pearson M."/>
            <person name="Roberts A."/>
            <person name="Saif S."/>
            <person name="Shea T."/>
            <person name="Shenoy N."/>
            <person name="Sisk P."/>
            <person name="Stolte C."/>
            <person name="Sykes S."/>
            <person name="Walk T."/>
            <person name="White J."/>
            <person name="Yandava C."/>
            <person name="Haas B."/>
            <person name="Nusbaum C."/>
            <person name="Birren B."/>
        </authorList>
    </citation>
    <scope>NUCLEOTIDE SEQUENCE [LARGE SCALE GENOMIC DNA]</scope>
    <source>
        <strain evidence="3">R3-111a-1</strain>
    </source>
</reference>
<evidence type="ECO:0000313" key="1">
    <source>
        <dbReference type="EMBL" id="EJT67989.1"/>
    </source>
</evidence>